<comment type="caution">
    <text evidence="2">The sequence shown here is derived from an EMBL/GenBank/DDBJ whole genome shotgun (WGS) entry which is preliminary data.</text>
</comment>
<protein>
    <submittedName>
        <fullName evidence="2">Uncharacterized protein</fullName>
    </submittedName>
</protein>
<organism evidence="2 3">
    <name type="scientific">Halovenus salina</name>
    <dbReference type="NCBI Taxonomy" id="1510225"/>
    <lineage>
        <taxon>Archaea</taxon>
        <taxon>Methanobacteriati</taxon>
        <taxon>Methanobacteriota</taxon>
        <taxon>Stenosarchaea group</taxon>
        <taxon>Halobacteria</taxon>
        <taxon>Halobacteriales</taxon>
        <taxon>Haloarculaceae</taxon>
        <taxon>Halovenus</taxon>
    </lineage>
</organism>
<dbReference type="AlphaFoldDB" id="A0ABD5W183"/>
<evidence type="ECO:0000313" key="3">
    <source>
        <dbReference type="Proteomes" id="UP001596445"/>
    </source>
</evidence>
<keyword evidence="3" id="KW-1185">Reference proteome</keyword>
<dbReference type="EMBL" id="JBHSZI010000001">
    <property type="protein sequence ID" value="MFC7059080.1"/>
    <property type="molecule type" value="Genomic_DNA"/>
</dbReference>
<name>A0ABD5W183_9EURY</name>
<feature type="region of interest" description="Disordered" evidence="1">
    <location>
        <begin position="544"/>
        <end position="564"/>
    </location>
</feature>
<sequence>MEQSGDNMEWVTRRRLVGGIAGVALTATAGCSGGSDGSDTPENTVTPTEAPTDENTPTETPTETPAPRVDSTDIEIQAEDPLNPEAIITAETNRELDTDLTASIQLNGEQYQDLQLPQKDGDTYTGNIEIPGEGEITTQIQGTIDGELEDTTDYQLFNDLTLEQNNEAPGRIQAILEPTETGLEAISQALNGEPIEAELTADGETQTIQLTQEEDGEDEGEYQAETILYENGEIPDQAELTADLTEKLGLQLLPGHTQTQTDLEDKQPFKHIYNRTGSGRYTVSIEDLETVQNGEIQDWDKFVKESARLTEGWEDNSLRPFIESYKQIAEELDLTLDEFSIVKRKDTAGVDYAAITYGPEGETKKAVASSWPGKEEAPALVLIEDEEAPNGKPSEMFNYEDPVAIPARGSLHGLHDTEDDNNIASLDFQQYAEIVEEEGTKEEYSQEEWEEGNAVLDDYNDLLVVDTPEDSSVGYTLNVRGYMGELIDRMDGPHETEVEAVEAATEYFHNAIGPGNNMQIDVAEQGEGEGEKLADLWDNKAMYAQPTGERNVTDKSQIYDPEAS</sequence>
<dbReference type="RefSeq" id="WP_382186042.1">
    <property type="nucleotide sequence ID" value="NZ_JBHSZI010000001.1"/>
</dbReference>
<dbReference type="Proteomes" id="UP001596445">
    <property type="component" value="Unassembled WGS sequence"/>
</dbReference>
<gene>
    <name evidence="2" type="ORF">ACFQQG_13940</name>
</gene>
<feature type="region of interest" description="Disordered" evidence="1">
    <location>
        <begin position="27"/>
        <end position="76"/>
    </location>
</feature>
<evidence type="ECO:0000313" key="2">
    <source>
        <dbReference type="EMBL" id="MFC7059080.1"/>
    </source>
</evidence>
<reference evidence="2 3" key="1">
    <citation type="journal article" date="2019" name="Int. J. Syst. Evol. Microbiol.">
        <title>The Global Catalogue of Microorganisms (GCM) 10K type strain sequencing project: providing services to taxonomists for standard genome sequencing and annotation.</title>
        <authorList>
            <consortium name="The Broad Institute Genomics Platform"/>
            <consortium name="The Broad Institute Genome Sequencing Center for Infectious Disease"/>
            <person name="Wu L."/>
            <person name="Ma J."/>
        </authorList>
    </citation>
    <scope>NUCLEOTIDE SEQUENCE [LARGE SCALE GENOMIC DNA]</scope>
    <source>
        <strain evidence="2 3">JCM 30072</strain>
    </source>
</reference>
<feature type="compositionally biased region" description="Low complexity" evidence="1">
    <location>
        <begin position="46"/>
        <end position="67"/>
    </location>
</feature>
<evidence type="ECO:0000256" key="1">
    <source>
        <dbReference type="SAM" id="MobiDB-lite"/>
    </source>
</evidence>
<accession>A0ABD5W183</accession>
<proteinExistence type="predicted"/>